<dbReference type="RefSeq" id="WP_252115121.1">
    <property type="nucleotide sequence ID" value="NZ_JAMSHT010000001.1"/>
</dbReference>
<accession>A0A9X2EHV3</accession>
<comment type="caution">
    <text evidence="1">The sequence shown here is derived from an EMBL/GenBank/DDBJ whole genome shotgun (WGS) entry which is preliminary data.</text>
</comment>
<reference evidence="1" key="1">
    <citation type="submission" date="2022-06" db="EMBL/GenBank/DDBJ databases">
        <title>Sphingomicrobium sedimins sp. nov., a marine bacterium isolated from tidal flat.</title>
        <authorList>
            <person name="Kim C.-H."/>
            <person name="Yoo Y."/>
            <person name="Kim J.-J."/>
        </authorList>
    </citation>
    <scope>NUCLEOTIDE SEQUENCE</scope>
    <source>
        <strain evidence="1">GRR-S6-50</strain>
    </source>
</reference>
<proteinExistence type="predicted"/>
<dbReference type="AlphaFoldDB" id="A0A9X2EHV3"/>
<gene>
    <name evidence="1" type="ORF">NDO55_10865</name>
</gene>
<sequence length="303" mass="32632">MSGGKHPYSYGAFGLRISSALELPELFAIDAAAEPDIRLDLRVDTELQRDDLTLWDVRADGSVTFRLEGISYVVTDGNHIDIAAPPETDPADIRIWLLGTVISALLLQRGLLVLHANAVAFGDDEAAAFLGASGDGKSTLAAALSARGRRVLCDDLLAVDVDNDGAAWVRPGIPRVKVGPTAAAVLGIDLSDAPRVAADIDKYQMPLDRSADWDKRYRLTRLYRLEQGELDIAPAQGRAMGALVIDNIFRPMLDADMAGQAGRFSKAMAMANTARGFTFSRPFDLETLALSTDTLEAHLDRGL</sequence>
<evidence type="ECO:0008006" key="3">
    <source>
        <dbReference type="Google" id="ProtNLM"/>
    </source>
</evidence>
<evidence type="ECO:0000313" key="1">
    <source>
        <dbReference type="EMBL" id="MCM8558318.1"/>
    </source>
</evidence>
<keyword evidence="2" id="KW-1185">Reference proteome</keyword>
<organism evidence="1 2">
    <name type="scientific">Sphingomicrobium sediminis</name>
    <dbReference type="NCBI Taxonomy" id="2950949"/>
    <lineage>
        <taxon>Bacteria</taxon>
        <taxon>Pseudomonadati</taxon>
        <taxon>Pseudomonadota</taxon>
        <taxon>Alphaproteobacteria</taxon>
        <taxon>Sphingomonadales</taxon>
        <taxon>Sphingomonadaceae</taxon>
        <taxon>Sphingomicrobium</taxon>
    </lineage>
</organism>
<dbReference type="InterPro" id="IPR027417">
    <property type="entry name" value="P-loop_NTPase"/>
</dbReference>
<protein>
    <recommendedName>
        <fullName evidence="3">Hpr(Ser) kinase/phosphatase</fullName>
    </recommendedName>
</protein>
<dbReference type="Gene3D" id="3.40.50.300">
    <property type="entry name" value="P-loop containing nucleotide triphosphate hydrolases"/>
    <property type="match status" value="1"/>
</dbReference>
<evidence type="ECO:0000313" key="2">
    <source>
        <dbReference type="Proteomes" id="UP001155128"/>
    </source>
</evidence>
<name>A0A9X2EHV3_9SPHN</name>
<dbReference type="Proteomes" id="UP001155128">
    <property type="component" value="Unassembled WGS sequence"/>
</dbReference>
<dbReference type="SUPFAM" id="SSF53795">
    <property type="entry name" value="PEP carboxykinase-like"/>
    <property type="match status" value="1"/>
</dbReference>
<dbReference type="EMBL" id="JAMSHT010000001">
    <property type="protein sequence ID" value="MCM8558318.1"/>
    <property type="molecule type" value="Genomic_DNA"/>
</dbReference>